<keyword evidence="6 8" id="KW-0472">Membrane</keyword>
<evidence type="ECO:0000256" key="3">
    <source>
        <dbReference type="ARBA" id="ARBA00022553"/>
    </source>
</evidence>
<evidence type="ECO:0000256" key="5">
    <source>
        <dbReference type="ARBA" id="ARBA00022777"/>
    </source>
</evidence>
<keyword evidence="2" id="KW-1003">Cell membrane</keyword>
<dbReference type="Pfam" id="PF02518">
    <property type="entry name" value="HATPase_c"/>
    <property type="match status" value="1"/>
</dbReference>
<dbReference type="CDD" id="cd06225">
    <property type="entry name" value="HAMP"/>
    <property type="match status" value="1"/>
</dbReference>
<dbReference type="Pfam" id="PF06580">
    <property type="entry name" value="His_kinase"/>
    <property type="match status" value="1"/>
</dbReference>
<dbReference type="SUPFAM" id="SSF158472">
    <property type="entry name" value="HAMP domain-like"/>
    <property type="match status" value="1"/>
</dbReference>
<name>A0A0D5NPH0_9BACL</name>
<sequence>MNLRFKLFAAFFSLIILPLFLLGVASYFIISDTIEKKYAQQTELTLKAVSQSVNFMFREMNKVTDNTVATSALQQLLHMKGYGRGDLTEINYLQLNEIQRNFRDLLINHPSVSYSLLYRLNEKRAMPIYYKDNFTAMPFDKFKRLKLYEEVVKLAGLPKWIGPYEYPQLTGRELSFNQIRMVKDVNTLSDMGVLLVQVKSTGLDDIFRTFRYNRGKHDTRFYIVNGSGLIMFDSTGADKGRNLSDLTEGTTSLGDTYGNVRRIFNGQDSILSSIGLGLEDWRLVSVASWDSLSGEVIRIMRWLVGIVVVCVLSALLFILVFVNRIAKSIIWIVRQMRRVESGDLTVRVQENGRDELFLLSRGFNRQVEKVGELLEQVKRQRDQKNRAELRVLQAQIKPHFLFNTLESINALAVQNKGMAVSQIVRRLGSILRISIQDKEEISVRQEIEHLRSYLDIQKYRFEDLFNYEIDVPEELMDRAILKLTLQPLVENSIQHGFEGIDYTGCVRIRAESAGNDTVFWIEDNGLGIERGTLAKFQYMFSEEQQIAFAAPPLSERRGLGVRSVADRLRIQYGRRYGLFICSEPGGGTVIKCTIPNYFPE</sequence>
<dbReference type="EMBL" id="CP011058">
    <property type="protein sequence ID" value="AJY76912.1"/>
    <property type="molecule type" value="Genomic_DNA"/>
</dbReference>
<feature type="transmembrane region" description="Helical" evidence="8">
    <location>
        <begin position="302"/>
        <end position="326"/>
    </location>
</feature>
<keyword evidence="3" id="KW-0597">Phosphoprotein</keyword>
<evidence type="ECO:0000313" key="11">
    <source>
        <dbReference type="Proteomes" id="UP000032633"/>
    </source>
</evidence>
<dbReference type="InterPro" id="IPR010559">
    <property type="entry name" value="Sig_transdc_His_kin_internal"/>
</dbReference>
<dbReference type="InterPro" id="IPR003660">
    <property type="entry name" value="HAMP_dom"/>
</dbReference>
<evidence type="ECO:0000256" key="2">
    <source>
        <dbReference type="ARBA" id="ARBA00022475"/>
    </source>
</evidence>
<evidence type="ECO:0000259" key="9">
    <source>
        <dbReference type="PROSITE" id="PS50885"/>
    </source>
</evidence>
<keyword evidence="8" id="KW-1133">Transmembrane helix</keyword>
<keyword evidence="8" id="KW-0812">Transmembrane</keyword>
<dbReference type="HOGENOM" id="CLU_020473_6_1_9"/>
<feature type="coiled-coil region" evidence="7">
    <location>
        <begin position="367"/>
        <end position="397"/>
    </location>
</feature>
<evidence type="ECO:0000256" key="7">
    <source>
        <dbReference type="SAM" id="Coils"/>
    </source>
</evidence>
<organism evidence="10 11">
    <name type="scientific">Paenibacillus beijingensis</name>
    <dbReference type="NCBI Taxonomy" id="1126833"/>
    <lineage>
        <taxon>Bacteria</taxon>
        <taxon>Bacillati</taxon>
        <taxon>Bacillota</taxon>
        <taxon>Bacilli</taxon>
        <taxon>Bacillales</taxon>
        <taxon>Paenibacillaceae</taxon>
        <taxon>Paenibacillus</taxon>
    </lineage>
</organism>
<dbReference type="SUPFAM" id="SSF55874">
    <property type="entry name" value="ATPase domain of HSP90 chaperone/DNA topoisomerase II/histidine kinase"/>
    <property type="match status" value="1"/>
</dbReference>
<protein>
    <submittedName>
        <fullName evidence="10">Histidine kinase</fullName>
    </submittedName>
</protein>
<dbReference type="PANTHER" id="PTHR34220">
    <property type="entry name" value="SENSOR HISTIDINE KINASE YPDA"/>
    <property type="match status" value="1"/>
</dbReference>
<dbReference type="InterPro" id="IPR036890">
    <property type="entry name" value="HATPase_C_sf"/>
</dbReference>
<dbReference type="InterPro" id="IPR003594">
    <property type="entry name" value="HATPase_dom"/>
</dbReference>
<evidence type="ECO:0000256" key="4">
    <source>
        <dbReference type="ARBA" id="ARBA00022679"/>
    </source>
</evidence>
<dbReference type="PANTHER" id="PTHR34220:SF7">
    <property type="entry name" value="SENSOR HISTIDINE KINASE YPDA"/>
    <property type="match status" value="1"/>
</dbReference>
<dbReference type="AlphaFoldDB" id="A0A0D5NPH0"/>
<keyword evidence="4" id="KW-0808">Transferase</keyword>
<dbReference type="Gene3D" id="3.30.565.10">
    <property type="entry name" value="Histidine kinase-like ATPase, C-terminal domain"/>
    <property type="match status" value="1"/>
</dbReference>
<evidence type="ECO:0000256" key="1">
    <source>
        <dbReference type="ARBA" id="ARBA00004651"/>
    </source>
</evidence>
<keyword evidence="7" id="KW-0175">Coiled coil</keyword>
<proteinExistence type="predicted"/>
<dbReference type="GO" id="GO:0005886">
    <property type="term" value="C:plasma membrane"/>
    <property type="evidence" value="ECO:0007669"/>
    <property type="project" value="UniProtKB-SubCell"/>
</dbReference>
<evidence type="ECO:0000313" key="10">
    <source>
        <dbReference type="EMBL" id="AJY76912.1"/>
    </source>
</evidence>
<reference evidence="10 11" key="1">
    <citation type="journal article" date="2015" name="J. Biotechnol.">
        <title>Complete genome sequence of Paenibacillus beijingensis 7188(T) (=DSM 24997(T)), a novel rhizobacterium from jujube garden soil.</title>
        <authorList>
            <person name="Kwak Y."/>
            <person name="Shin J.H."/>
        </authorList>
    </citation>
    <scope>NUCLEOTIDE SEQUENCE [LARGE SCALE GENOMIC DNA]</scope>
    <source>
        <strain evidence="10 11">DSM 24997</strain>
    </source>
</reference>
<dbReference type="SMART" id="SM00304">
    <property type="entry name" value="HAMP"/>
    <property type="match status" value="1"/>
</dbReference>
<dbReference type="Proteomes" id="UP000032633">
    <property type="component" value="Chromosome"/>
</dbReference>
<keyword evidence="5 10" id="KW-0418">Kinase</keyword>
<dbReference type="Gene3D" id="6.10.340.10">
    <property type="match status" value="1"/>
</dbReference>
<keyword evidence="11" id="KW-1185">Reference proteome</keyword>
<dbReference type="KEGG" id="pbj:VN24_23065"/>
<reference evidence="11" key="2">
    <citation type="submission" date="2015-03" db="EMBL/GenBank/DDBJ databases">
        <title>Genome sequence of Paenibacillus beijingensis strain DSM 24997T.</title>
        <authorList>
            <person name="Kwak Y."/>
            <person name="Shin J.-H."/>
        </authorList>
    </citation>
    <scope>NUCLEOTIDE SEQUENCE [LARGE SCALE GENOMIC DNA]</scope>
    <source>
        <strain evidence="11">DSM 24997</strain>
    </source>
</reference>
<dbReference type="PATRIC" id="fig|1126833.4.peg.5071"/>
<evidence type="ECO:0000256" key="8">
    <source>
        <dbReference type="SAM" id="Phobius"/>
    </source>
</evidence>
<evidence type="ECO:0000256" key="6">
    <source>
        <dbReference type="ARBA" id="ARBA00023136"/>
    </source>
</evidence>
<dbReference type="PROSITE" id="PS50885">
    <property type="entry name" value="HAMP"/>
    <property type="match status" value="1"/>
</dbReference>
<comment type="subcellular location">
    <subcellularLocation>
        <location evidence="1">Cell membrane</location>
        <topology evidence="1">Multi-pass membrane protein</topology>
    </subcellularLocation>
</comment>
<dbReference type="Pfam" id="PF00672">
    <property type="entry name" value="HAMP"/>
    <property type="match status" value="1"/>
</dbReference>
<dbReference type="GO" id="GO:0000155">
    <property type="term" value="F:phosphorelay sensor kinase activity"/>
    <property type="evidence" value="ECO:0007669"/>
    <property type="project" value="InterPro"/>
</dbReference>
<feature type="domain" description="HAMP" evidence="9">
    <location>
        <begin position="323"/>
        <end position="375"/>
    </location>
</feature>
<gene>
    <name evidence="10" type="ORF">VN24_23065</name>
</gene>
<dbReference type="RefSeq" id="WP_045672337.1">
    <property type="nucleotide sequence ID" value="NZ_CP011058.1"/>
</dbReference>
<dbReference type="STRING" id="1126833.VN24_23065"/>
<dbReference type="InterPro" id="IPR050640">
    <property type="entry name" value="Bact_2-comp_sensor_kinase"/>
</dbReference>
<accession>A0A0D5NPH0</accession>
<feature type="transmembrane region" description="Helical" evidence="8">
    <location>
        <begin position="7"/>
        <end position="30"/>
    </location>
</feature>
<dbReference type="OrthoDB" id="9776552at2"/>